<dbReference type="Proteomes" id="UP000595460">
    <property type="component" value="Chromosome"/>
</dbReference>
<accession>A0ABX7BTE0</accession>
<dbReference type="SUPFAM" id="SSF141986">
    <property type="entry name" value="LD-carboxypeptidase A C-terminal domain-like"/>
    <property type="match status" value="1"/>
</dbReference>
<gene>
    <name evidence="5" type="ORF">JI749_12705</name>
</gene>
<dbReference type="PANTHER" id="PTHR30237">
    <property type="entry name" value="MURAMOYLTETRAPEPTIDE CARBOXYPEPTIDASE"/>
    <property type="match status" value="1"/>
</dbReference>
<dbReference type="SUPFAM" id="SSF52317">
    <property type="entry name" value="Class I glutamine amidotransferase-like"/>
    <property type="match status" value="1"/>
</dbReference>
<dbReference type="Pfam" id="PF17676">
    <property type="entry name" value="Peptidase_S66C"/>
    <property type="match status" value="1"/>
</dbReference>
<dbReference type="Gene3D" id="3.40.50.10740">
    <property type="entry name" value="Class I glutamine amidotransferase-like"/>
    <property type="match status" value="1"/>
</dbReference>
<keyword evidence="2" id="KW-0378">Hydrolase</keyword>
<comment type="similarity">
    <text evidence="1">Belongs to the peptidase S66 family.</text>
</comment>
<dbReference type="RefSeq" id="WP_201654434.1">
    <property type="nucleotide sequence ID" value="NZ_CP068047.1"/>
</dbReference>
<dbReference type="InterPro" id="IPR027461">
    <property type="entry name" value="Carboxypeptidase_A_C_sf"/>
</dbReference>
<evidence type="ECO:0000259" key="4">
    <source>
        <dbReference type="Pfam" id="PF17676"/>
    </source>
</evidence>
<evidence type="ECO:0000256" key="2">
    <source>
        <dbReference type="ARBA" id="ARBA00022801"/>
    </source>
</evidence>
<feature type="domain" description="LD-carboxypeptidase C-terminal" evidence="4">
    <location>
        <begin position="211"/>
        <end position="333"/>
    </location>
</feature>
<dbReference type="PANTHER" id="PTHR30237:SF4">
    <property type="entry name" value="LD-CARBOXYPEPTIDASE C-TERMINAL DOMAIN-CONTAINING PROTEIN"/>
    <property type="match status" value="1"/>
</dbReference>
<name>A0ABX7BTE0_9HYPH</name>
<evidence type="ECO:0000313" key="5">
    <source>
        <dbReference type="EMBL" id="QQR35224.1"/>
    </source>
</evidence>
<dbReference type="Gene3D" id="3.50.30.60">
    <property type="entry name" value="LD-carboxypeptidase A C-terminal domain-like"/>
    <property type="match status" value="1"/>
</dbReference>
<dbReference type="Pfam" id="PF02016">
    <property type="entry name" value="Peptidase_S66"/>
    <property type="match status" value="1"/>
</dbReference>
<protein>
    <submittedName>
        <fullName evidence="5">LD-carboxypeptidase</fullName>
    </submittedName>
</protein>
<dbReference type="InterPro" id="IPR040921">
    <property type="entry name" value="Peptidase_S66C"/>
</dbReference>
<evidence type="ECO:0000259" key="3">
    <source>
        <dbReference type="Pfam" id="PF02016"/>
    </source>
</evidence>
<dbReference type="EMBL" id="CP068047">
    <property type="protein sequence ID" value="QQR35224.1"/>
    <property type="molecule type" value="Genomic_DNA"/>
</dbReference>
<dbReference type="InterPro" id="IPR003507">
    <property type="entry name" value="S66_fam"/>
</dbReference>
<evidence type="ECO:0000313" key="6">
    <source>
        <dbReference type="Proteomes" id="UP000595460"/>
    </source>
</evidence>
<dbReference type="InterPro" id="IPR027478">
    <property type="entry name" value="LdcA_N"/>
</dbReference>
<dbReference type="CDD" id="cd07062">
    <property type="entry name" value="Peptidase_S66_mccF_like"/>
    <property type="match status" value="1"/>
</dbReference>
<organism evidence="5 6">
    <name type="scientific">Devosia oryziradicis</name>
    <dbReference type="NCBI Taxonomy" id="2801335"/>
    <lineage>
        <taxon>Bacteria</taxon>
        <taxon>Pseudomonadati</taxon>
        <taxon>Pseudomonadota</taxon>
        <taxon>Alphaproteobacteria</taxon>
        <taxon>Hyphomicrobiales</taxon>
        <taxon>Devosiaceae</taxon>
        <taxon>Devosia</taxon>
    </lineage>
</organism>
<sequence>MPHLIKPKRLVAGDIVATVSPSWGGPGALPQRYQAGKAALEQTFGVRVVEMPHTLAPPDWVAHNPPARADDLMAAFADPDISGIIATIGGEDCIRLLPFLDLGVIAANPKVFLGFSDTTALHLACYTAGVTSFYGPSIMAGFAENGGMHAYTADSVLRTLFSGEPAGLVPNNTEGWTVERTDWSLPGNSALRRKLHPADAPRILQGSGMATGHLLGGCVEVLEMAKGTAWWPDKSAWSGAILFLETSEEAPTASYIRHCLRNYAATGLLEGLAGLLIARADPGEGPGYQAAIEAAILQILAEAGRTDLPVLAGLDFGHTQPMLTLPYGVQARIDCSAATLTIVEAGVN</sequence>
<dbReference type="InterPro" id="IPR029062">
    <property type="entry name" value="Class_I_gatase-like"/>
</dbReference>
<feature type="domain" description="LD-carboxypeptidase N-terminal" evidence="3">
    <location>
        <begin position="16"/>
        <end position="135"/>
    </location>
</feature>
<dbReference type="InterPro" id="IPR040449">
    <property type="entry name" value="Peptidase_S66_N"/>
</dbReference>
<dbReference type="PIRSF" id="PIRSF028757">
    <property type="entry name" value="LD-carboxypeptidase"/>
    <property type="match status" value="1"/>
</dbReference>
<reference evidence="5 6" key="1">
    <citation type="submission" date="2021-01" db="EMBL/GenBank/DDBJ databases">
        <title>Genome seq and assembly of Devosia sp. G19.</title>
        <authorList>
            <person name="Chhetri G."/>
        </authorList>
    </citation>
    <scope>NUCLEOTIDE SEQUENCE [LARGE SCALE GENOMIC DNA]</scope>
    <source>
        <strain evidence="5 6">G19</strain>
    </source>
</reference>
<proteinExistence type="inferred from homology"/>
<keyword evidence="6" id="KW-1185">Reference proteome</keyword>
<evidence type="ECO:0000256" key="1">
    <source>
        <dbReference type="ARBA" id="ARBA00010233"/>
    </source>
</evidence>